<sequence length="444" mass="48771">MSTMKFLSPDPIRFPFELPAAAGSHYEAEQTSADSTPFASAPSSPSRSKAHDLFYSVPPSPRRGIESFSDSADLQASIPFSWEEALGTRKQTSFALDPEFEFSALVFEDRRALSAPTSPNREYTIGLGMQDQLREASGKVDQSEKVAQDLDSDFRFSSSQFDALSSAQMSSADELFFKGKILPLKQPPRVQGPTQEFAFDHSEKGPSSMSAPPSRTSPRGSGASGAKSVLGLKSSSTESKHENINLRQGWAKGFAPSRLFRKDQRPNAAMEATETAGTSPFSTQQMRKGSDRSKKSAELNLNHLNISDVDDASVQIQNIKALSHVNGRDGQQSHRYLPDLPENIAVKRWYDKDGDKRMKNGAARSWPRPSARSVLATRSSRDTSSSKQGSLAAPLELHYRNNGVTSEQMRRRTFLPYKQSLLGCLGFGNMWVPALSSTLESMGR</sequence>
<gene>
    <name evidence="1" type="ORF">O6H91_07G031100</name>
</gene>
<organism evidence="1 2">
    <name type="scientific">Diphasiastrum complanatum</name>
    <name type="common">Issler's clubmoss</name>
    <name type="synonym">Lycopodium complanatum</name>
    <dbReference type="NCBI Taxonomy" id="34168"/>
    <lineage>
        <taxon>Eukaryota</taxon>
        <taxon>Viridiplantae</taxon>
        <taxon>Streptophyta</taxon>
        <taxon>Embryophyta</taxon>
        <taxon>Tracheophyta</taxon>
        <taxon>Lycopodiopsida</taxon>
        <taxon>Lycopodiales</taxon>
        <taxon>Lycopodiaceae</taxon>
        <taxon>Lycopodioideae</taxon>
        <taxon>Diphasiastrum</taxon>
    </lineage>
</organism>
<keyword evidence="2" id="KW-1185">Reference proteome</keyword>
<comment type="caution">
    <text evidence="1">The sequence shown here is derived from an EMBL/GenBank/DDBJ whole genome shotgun (WGS) entry which is preliminary data.</text>
</comment>
<dbReference type="EMBL" id="CM055098">
    <property type="protein sequence ID" value="KAJ7548863.1"/>
    <property type="molecule type" value="Genomic_DNA"/>
</dbReference>
<evidence type="ECO:0000313" key="2">
    <source>
        <dbReference type="Proteomes" id="UP001162992"/>
    </source>
</evidence>
<reference evidence="2" key="1">
    <citation type="journal article" date="2024" name="Proc. Natl. Acad. Sci. U.S.A.">
        <title>Extraordinary preservation of gene collinearity over three hundred million years revealed in homosporous lycophytes.</title>
        <authorList>
            <person name="Li C."/>
            <person name="Wickell D."/>
            <person name="Kuo L.Y."/>
            <person name="Chen X."/>
            <person name="Nie B."/>
            <person name="Liao X."/>
            <person name="Peng D."/>
            <person name="Ji J."/>
            <person name="Jenkins J."/>
            <person name="Williams M."/>
            <person name="Shu S."/>
            <person name="Plott C."/>
            <person name="Barry K."/>
            <person name="Rajasekar S."/>
            <person name="Grimwood J."/>
            <person name="Han X."/>
            <person name="Sun S."/>
            <person name="Hou Z."/>
            <person name="He W."/>
            <person name="Dai G."/>
            <person name="Sun C."/>
            <person name="Schmutz J."/>
            <person name="Leebens-Mack J.H."/>
            <person name="Li F.W."/>
            <person name="Wang L."/>
        </authorList>
    </citation>
    <scope>NUCLEOTIDE SEQUENCE [LARGE SCALE GENOMIC DNA]</scope>
    <source>
        <strain evidence="2">cv. PW_Plant_1</strain>
    </source>
</reference>
<protein>
    <submittedName>
        <fullName evidence="1">Uncharacterized protein</fullName>
    </submittedName>
</protein>
<dbReference type="Proteomes" id="UP001162992">
    <property type="component" value="Chromosome 7"/>
</dbReference>
<accession>A0ACC2D3Q3</accession>
<proteinExistence type="predicted"/>
<evidence type="ECO:0000313" key="1">
    <source>
        <dbReference type="EMBL" id="KAJ7548863.1"/>
    </source>
</evidence>
<name>A0ACC2D3Q3_DIPCM</name>